<accession>A0ABU4RY66</accession>
<feature type="signal peptide" evidence="1">
    <location>
        <begin position="1"/>
        <end position="26"/>
    </location>
</feature>
<organism evidence="2 3">
    <name type="scientific">Gilvimarinus gilvus</name>
    <dbReference type="NCBI Taxonomy" id="3058038"/>
    <lineage>
        <taxon>Bacteria</taxon>
        <taxon>Pseudomonadati</taxon>
        <taxon>Pseudomonadota</taxon>
        <taxon>Gammaproteobacteria</taxon>
        <taxon>Cellvibrionales</taxon>
        <taxon>Cellvibrionaceae</taxon>
        <taxon>Gilvimarinus</taxon>
    </lineage>
</organism>
<dbReference type="RefSeq" id="WP_302724861.1">
    <property type="nucleotide sequence ID" value="NZ_JAULRU010000823.1"/>
</dbReference>
<evidence type="ECO:0000256" key="1">
    <source>
        <dbReference type="SAM" id="SignalP"/>
    </source>
</evidence>
<keyword evidence="3" id="KW-1185">Reference proteome</keyword>
<dbReference type="Gene3D" id="3.30.70.100">
    <property type="match status" value="1"/>
</dbReference>
<proteinExistence type="predicted"/>
<dbReference type="EMBL" id="JAXAFO010000013">
    <property type="protein sequence ID" value="MDX6849604.1"/>
    <property type="molecule type" value="Genomic_DNA"/>
</dbReference>
<protein>
    <recommendedName>
        <fullName evidence="4">DUF1330 domain-containing protein</fullName>
    </recommendedName>
</protein>
<evidence type="ECO:0000313" key="2">
    <source>
        <dbReference type="EMBL" id="MDX6849604.1"/>
    </source>
</evidence>
<evidence type="ECO:0008006" key="4">
    <source>
        <dbReference type="Google" id="ProtNLM"/>
    </source>
</evidence>
<gene>
    <name evidence="2" type="ORF">SCD92_09540</name>
</gene>
<reference evidence="2 3" key="1">
    <citation type="submission" date="2023-11" db="EMBL/GenBank/DDBJ databases">
        <title>Gilvimarinus fulvus sp. nov., isolated from the surface of Kelp.</title>
        <authorList>
            <person name="Sun Y.Y."/>
            <person name="Gong Y."/>
            <person name="Du Z.J."/>
        </authorList>
    </citation>
    <scope>NUCLEOTIDE SEQUENCE [LARGE SCALE GENOMIC DNA]</scope>
    <source>
        <strain evidence="2 3">SDUM040013</strain>
    </source>
</reference>
<keyword evidence="1" id="KW-0732">Signal</keyword>
<comment type="caution">
    <text evidence="2">The sequence shown here is derived from an EMBL/GenBank/DDBJ whole genome shotgun (WGS) entry which is preliminary data.</text>
</comment>
<name>A0ABU4RY66_9GAMM</name>
<sequence length="247" mass="27353">MTFFSYLRLLSASCVAANLAVTPVQAVENTEVSFHSGQRISLVLPDETGADGDARQAYLDGLVSLTADLGLRQSHSFAVERVIIGDHQPQAMAIYSWPDAEQSKQLRHNSTFQSNFESLASQAWQELVTVDVDLEDALEITFDTDKVYTLAVAWIGDEALFESYVALSAPVREALGARPVMNLPVADFSSIQGLGGRSPDRVVIMEWNDSSHPDAYLTAPAVQNNQAIVQQAFEKIEWYELRHWEGY</sequence>
<evidence type="ECO:0000313" key="3">
    <source>
        <dbReference type="Proteomes" id="UP001273505"/>
    </source>
</evidence>
<dbReference type="Proteomes" id="UP001273505">
    <property type="component" value="Unassembled WGS sequence"/>
</dbReference>
<feature type="chain" id="PRO_5046275272" description="DUF1330 domain-containing protein" evidence="1">
    <location>
        <begin position="27"/>
        <end position="247"/>
    </location>
</feature>